<protein>
    <submittedName>
        <fullName evidence="2">Ketopantoate reductase family protein</fullName>
    </submittedName>
</protein>
<dbReference type="RefSeq" id="WP_136935770.1">
    <property type="nucleotide sequence ID" value="NZ_SSMQ01000099.1"/>
</dbReference>
<comment type="caution">
    <text evidence="2">The sequence shown here is derived from an EMBL/GenBank/DDBJ whole genome shotgun (WGS) entry which is preliminary data.</text>
</comment>
<name>A0A4V5PKH8_9BACT</name>
<gene>
    <name evidence="2" type="ORF">E8A74_47255</name>
</gene>
<dbReference type="OrthoDB" id="9793586at2"/>
<accession>A0A4V5PKH8</accession>
<dbReference type="InterPro" id="IPR013332">
    <property type="entry name" value="KPR_N"/>
</dbReference>
<dbReference type="InterPro" id="IPR036291">
    <property type="entry name" value="NAD(P)-bd_dom_sf"/>
</dbReference>
<evidence type="ECO:0000313" key="2">
    <source>
        <dbReference type="EMBL" id="TKC95226.1"/>
    </source>
</evidence>
<dbReference type="Gene3D" id="3.40.50.720">
    <property type="entry name" value="NAD(P)-binding Rossmann-like Domain"/>
    <property type="match status" value="1"/>
</dbReference>
<evidence type="ECO:0000259" key="1">
    <source>
        <dbReference type="Pfam" id="PF02558"/>
    </source>
</evidence>
<dbReference type="SUPFAM" id="SSF51735">
    <property type="entry name" value="NAD(P)-binding Rossmann-fold domains"/>
    <property type="match status" value="1"/>
</dbReference>
<keyword evidence="3" id="KW-1185">Reference proteome</keyword>
<feature type="domain" description="Ketopantoate reductase N-terminal" evidence="1">
    <location>
        <begin position="3"/>
        <end position="118"/>
    </location>
</feature>
<organism evidence="2 3">
    <name type="scientific">Polyangium fumosum</name>
    <dbReference type="NCBI Taxonomy" id="889272"/>
    <lineage>
        <taxon>Bacteria</taxon>
        <taxon>Pseudomonadati</taxon>
        <taxon>Myxococcota</taxon>
        <taxon>Polyangia</taxon>
        <taxon>Polyangiales</taxon>
        <taxon>Polyangiaceae</taxon>
        <taxon>Polyangium</taxon>
    </lineage>
</organism>
<sequence length="286" mass="30078">MQIAIIGPGGIGSTFAFQLARAGHAVTVVARGKRLEQLQREPAIVTASGERAAVGVSTALDPTIAWDLVLVPVLAPQVDGVLPALAASAARTIMFMFNTFEPLDRLRDAVGASRFAFGFPAILAVVADGVLTTDIVRRPMSTTVTDAAWAEVFSAAGIPSVVHPDMESWLRTHAAMVMPMMIAIAQAHTRGAGVSWREARTLARAMDEGLRLVRRLGNSITPAPMEVMSRLPVPVLASFLWTACRVPAIRKSGAAGLVEPRALLDAMITAAPGPTPALAALRPLVA</sequence>
<dbReference type="Pfam" id="PF02558">
    <property type="entry name" value="ApbA"/>
    <property type="match status" value="1"/>
</dbReference>
<proteinExistence type="predicted"/>
<evidence type="ECO:0000313" key="3">
    <source>
        <dbReference type="Proteomes" id="UP000309215"/>
    </source>
</evidence>
<dbReference type="AlphaFoldDB" id="A0A4V5PKH8"/>
<dbReference type="EMBL" id="SSMQ01000099">
    <property type="protein sequence ID" value="TKC95226.1"/>
    <property type="molecule type" value="Genomic_DNA"/>
</dbReference>
<reference evidence="2 3" key="1">
    <citation type="submission" date="2019-04" db="EMBL/GenBank/DDBJ databases">
        <authorList>
            <person name="Li Y."/>
            <person name="Wang J."/>
        </authorList>
    </citation>
    <scope>NUCLEOTIDE SEQUENCE [LARGE SCALE GENOMIC DNA]</scope>
    <source>
        <strain evidence="2 3">DSM 14668</strain>
    </source>
</reference>
<dbReference type="Proteomes" id="UP000309215">
    <property type="component" value="Unassembled WGS sequence"/>
</dbReference>